<accession>A0A401UU47</accession>
<comment type="caution">
    <text evidence="1">The sequence shown here is derived from an EMBL/GenBank/DDBJ whole genome shotgun (WGS) entry which is preliminary data.</text>
</comment>
<organism evidence="1 2">
    <name type="scientific">Clostridium tagluense</name>
    <dbReference type="NCBI Taxonomy" id="360422"/>
    <lineage>
        <taxon>Bacteria</taxon>
        <taxon>Bacillati</taxon>
        <taxon>Bacillota</taxon>
        <taxon>Clostridia</taxon>
        <taxon>Eubacteriales</taxon>
        <taxon>Clostridiaceae</taxon>
        <taxon>Clostridium</taxon>
    </lineage>
</organism>
<name>A0A401UU47_9CLOT</name>
<keyword evidence="2" id="KW-1185">Reference proteome</keyword>
<proteinExistence type="predicted"/>
<gene>
    <name evidence="1" type="ORF">Ctaglu_47120</name>
</gene>
<evidence type="ECO:0000313" key="2">
    <source>
        <dbReference type="Proteomes" id="UP000287872"/>
    </source>
</evidence>
<dbReference type="Proteomes" id="UP000287872">
    <property type="component" value="Unassembled WGS sequence"/>
</dbReference>
<dbReference type="OrthoDB" id="2676971at2"/>
<dbReference type="AlphaFoldDB" id="A0A401UU47"/>
<sequence>MLLPNKEILINRIVKIRGVDVHLISITSEEHRNVLWVMYQLSYHLDEGIDSDQRTEYTSNRDEMINNISEKLSSFYIYISEIMIQNQKMTFSSSSASPMCDMNCEGYMQLQHFIENGMVTTNWNEVDLDNIVIAAYEQKKSEDFPAIDLSKRLDITLKVSNEFRQVPINQPIHLEFGEIEKGNKSYFYDSIEKKNRIFYIDRINGYDIWEEANHYFEDERMHSLPKEQIKQTKEQYLACLEEICPKGMDLAMLEYETEDGVQLNFYSKEYLDERPAYKNSSSTMLFKSDKELGSNGFKSRVCLIKPVEKDFNGSIDVELFSLFIEIPEEIITL</sequence>
<protein>
    <submittedName>
        <fullName evidence="1">Uncharacterized protein</fullName>
    </submittedName>
</protein>
<dbReference type="RefSeq" id="WP_125006321.1">
    <property type="nucleotide sequence ID" value="NZ_BHYK01000056.1"/>
</dbReference>
<evidence type="ECO:0000313" key="1">
    <source>
        <dbReference type="EMBL" id="GCD13089.1"/>
    </source>
</evidence>
<dbReference type="EMBL" id="BHYK01000056">
    <property type="protein sequence ID" value="GCD13089.1"/>
    <property type="molecule type" value="Genomic_DNA"/>
</dbReference>
<reference evidence="1 2" key="1">
    <citation type="submission" date="2018-11" db="EMBL/GenBank/DDBJ databases">
        <title>Genome sequencing and assembly of Clostridium tagluense strain A121.</title>
        <authorList>
            <person name="Murakami T."/>
            <person name="Segawa T."/>
            <person name="Shcherbakova V.A."/>
            <person name="Mori H."/>
            <person name="Yoshimura Y."/>
        </authorList>
    </citation>
    <scope>NUCLEOTIDE SEQUENCE [LARGE SCALE GENOMIC DNA]</scope>
    <source>
        <strain evidence="1 2">A121</strain>
    </source>
</reference>